<organism evidence="1 2">
    <name type="scientific">Racocetra fulgida</name>
    <dbReference type="NCBI Taxonomy" id="60492"/>
    <lineage>
        <taxon>Eukaryota</taxon>
        <taxon>Fungi</taxon>
        <taxon>Fungi incertae sedis</taxon>
        <taxon>Mucoromycota</taxon>
        <taxon>Glomeromycotina</taxon>
        <taxon>Glomeromycetes</taxon>
        <taxon>Diversisporales</taxon>
        <taxon>Gigasporaceae</taxon>
        <taxon>Racocetra</taxon>
    </lineage>
</organism>
<sequence>SIDSQNFPLHFAHNTVQILHPKLKIVGAKSLVEPDSLAVENSVEAGKNLVKARSIVGAVGDSVEVRKDLVETRSIVEMGGFEVGSFEIGSFEAENFE</sequence>
<comment type="caution">
    <text evidence="1">The sequence shown here is derived from an EMBL/GenBank/DDBJ whole genome shotgun (WGS) entry which is preliminary data.</text>
</comment>
<dbReference type="AlphaFoldDB" id="A0A9N9K9B0"/>
<accession>A0A9N9K9B0</accession>
<dbReference type="OrthoDB" id="10343112at2759"/>
<evidence type="ECO:0000313" key="1">
    <source>
        <dbReference type="EMBL" id="CAG8817614.1"/>
    </source>
</evidence>
<feature type="non-terminal residue" evidence="1">
    <location>
        <position position="1"/>
    </location>
</feature>
<gene>
    <name evidence="1" type="ORF">RFULGI_LOCUS19363</name>
</gene>
<dbReference type="EMBL" id="CAJVPZ010094592">
    <property type="protein sequence ID" value="CAG8817614.1"/>
    <property type="molecule type" value="Genomic_DNA"/>
</dbReference>
<keyword evidence="2" id="KW-1185">Reference proteome</keyword>
<proteinExistence type="predicted"/>
<evidence type="ECO:0000313" key="2">
    <source>
        <dbReference type="Proteomes" id="UP000789396"/>
    </source>
</evidence>
<dbReference type="Proteomes" id="UP000789396">
    <property type="component" value="Unassembled WGS sequence"/>
</dbReference>
<protein>
    <submittedName>
        <fullName evidence="1">15515_t:CDS:1</fullName>
    </submittedName>
</protein>
<reference evidence="1" key="1">
    <citation type="submission" date="2021-06" db="EMBL/GenBank/DDBJ databases">
        <authorList>
            <person name="Kallberg Y."/>
            <person name="Tangrot J."/>
            <person name="Rosling A."/>
        </authorList>
    </citation>
    <scope>NUCLEOTIDE SEQUENCE</scope>
    <source>
        <strain evidence="1">IN212</strain>
    </source>
</reference>
<name>A0A9N9K9B0_9GLOM</name>
<feature type="non-terminal residue" evidence="1">
    <location>
        <position position="97"/>
    </location>
</feature>